<dbReference type="EMBL" id="JBBKAR010000026">
    <property type="protein sequence ID" value="MEJ8303826.1"/>
    <property type="molecule type" value="Genomic_DNA"/>
</dbReference>
<protein>
    <submittedName>
        <fullName evidence="1">YfbM family protein</fullName>
    </submittedName>
</protein>
<keyword evidence="2" id="KW-1185">Reference proteome</keyword>
<organism evidence="1 2">
    <name type="scientific">Saccharibacillus sacchari</name>
    <dbReference type="NCBI Taxonomy" id="456493"/>
    <lineage>
        <taxon>Bacteria</taxon>
        <taxon>Bacillati</taxon>
        <taxon>Bacillota</taxon>
        <taxon>Bacilli</taxon>
        <taxon>Bacillales</taxon>
        <taxon>Paenibacillaceae</taxon>
        <taxon>Saccharibacillus</taxon>
    </lineage>
</organism>
<sequence>MGVTMQLKAVSENKLLEMIEGNGDPDGYLFEGGKEALDLGRSWYGLHDLICDGALTGTGPLFNALMGGRPLEHAEELVRSLSAQQTREVAQALKAKSEEELTAGFNPRRMNEEGVYPSADWSAPGELDHLLERYRALRAYYQAAAENGEGMLLYSF</sequence>
<comment type="caution">
    <text evidence="1">The sequence shown here is derived from an EMBL/GenBank/DDBJ whole genome shotgun (WGS) entry which is preliminary data.</text>
</comment>
<evidence type="ECO:0000313" key="1">
    <source>
        <dbReference type="EMBL" id="MEJ8303826.1"/>
    </source>
</evidence>
<proteinExistence type="predicted"/>
<evidence type="ECO:0000313" key="2">
    <source>
        <dbReference type="Proteomes" id="UP001380953"/>
    </source>
</evidence>
<dbReference type="Proteomes" id="UP001380953">
    <property type="component" value="Unassembled WGS sequence"/>
</dbReference>
<accession>A0ACC6PA73</accession>
<reference evidence="1" key="1">
    <citation type="submission" date="2024-03" db="EMBL/GenBank/DDBJ databases">
        <title>Whole genome sequecning of epiphytes from Marcgravia umbellata leaves.</title>
        <authorList>
            <person name="Kumar G."/>
            <person name="Savka M.A."/>
        </authorList>
    </citation>
    <scope>NUCLEOTIDE SEQUENCE</scope>
    <source>
        <strain evidence="1">RIT_BL5</strain>
    </source>
</reference>
<name>A0ACC6PA73_9BACL</name>
<gene>
    <name evidence="1" type="ORF">WKI47_07910</name>
</gene>